<dbReference type="InterPro" id="IPR003583">
    <property type="entry name" value="Hlx-hairpin-Hlx_DNA-bd_motif"/>
</dbReference>
<dbReference type="GO" id="GO:0015627">
    <property type="term" value="C:type II protein secretion system complex"/>
    <property type="evidence" value="ECO:0007669"/>
    <property type="project" value="TreeGrafter"/>
</dbReference>
<dbReference type="SUPFAM" id="SSF47781">
    <property type="entry name" value="RuvA domain 2-like"/>
    <property type="match status" value="1"/>
</dbReference>
<protein>
    <submittedName>
        <fullName evidence="3">Competence protein ComEA-like protein with helix-hairpin-helix repeat region</fullName>
    </submittedName>
</protein>
<accession>A0A0G3HBR8</accession>
<dbReference type="InterPro" id="IPR019554">
    <property type="entry name" value="Soluble_ligand-bd"/>
</dbReference>
<keyword evidence="1" id="KW-0812">Transmembrane</keyword>
<feature type="domain" description="Helix-hairpin-helix DNA-binding motif class 1" evidence="2">
    <location>
        <begin position="190"/>
        <end position="209"/>
    </location>
</feature>
<dbReference type="AlphaFoldDB" id="A0A0G3HBR8"/>
<dbReference type="GO" id="GO:0015628">
    <property type="term" value="P:protein secretion by the type II secretion system"/>
    <property type="evidence" value="ECO:0007669"/>
    <property type="project" value="TreeGrafter"/>
</dbReference>
<name>A0A0G3HBR8_9CORY</name>
<evidence type="ECO:0000256" key="1">
    <source>
        <dbReference type="SAM" id="Phobius"/>
    </source>
</evidence>
<gene>
    <name evidence="3" type="ORF">CTEST_09840</name>
</gene>
<dbReference type="Proteomes" id="UP000035540">
    <property type="component" value="Chromosome"/>
</dbReference>
<proteinExistence type="predicted"/>
<dbReference type="PATRIC" id="fig|136857.5.peg.1953"/>
<dbReference type="GO" id="GO:0006281">
    <property type="term" value="P:DNA repair"/>
    <property type="evidence" value="ECO:0007669"/>
    <property type="project" value="InterPro"/>
</dbReference>
<dbReference type="STRING" id="136857.CTEST_09840"/>
<keyword evidence="4" id="KW-1185">Reference proteome</keyword>
<keyword evidence="1" id="KW-0472">Membrane</keyword>
<dbReference type="PANTHER" id="PTHR21180">
    <property type="entry name" value="ENDONUCLEASE/EXONUCLEASE/PHOSPHATASE FAMILY DOMAIN-CONTAINING PROTEIN 1"/>
    <property type="match status" value="1"/>
</dbReference>
<dbReference type="Pfam" id="PF10531">
    <property type="entry name" value="SLBB"/>
    <property type="match status" value="1"/>
</dbReference>
<dbReference type="GO" id="GO:0003677">
    <property type="term" value="F:DNA binding"/>
    <property type="evidence" value="ECO:0007669"/>
    <property type="project" value="InterPro"/>
</dbReference>
<dbReference type="Pfam" id="PF12836">
    <property type="entry name" value="HHH_3"/>
    <property type="match status" value="1"/>
</dbReference>
<sequence>MDRLKDLTRPTGEEELLDVVYPRPRLSLSLRQAAIAAAVVVVLVGGWVLFHTLREPEPVSAIDLPAIGPSASTSSADTELVVSVVGEVTEPGLVTLPPGARIDDALLAAVPGPDADTFSLNRAQRLTDGQQIVVPKVGEPAAALPGEGGGGVSLNSASASELTSLPGVGAATAAAIISHRESRGGFGAVEELLEVKGIGPAKFEALKDQVTL</sequence>
<evidence type="ECO:0000313" key="3">
    <source>
        <dbReference type="EMBL" id="AKK09393.1"/>
    </source>
</evidence>
<organism evidence="3 4">
    <name type="scientific">Corynebacterium testudinoris</name>
    <dbReference type="NCBI Taxonomy" id="136857"/>
    <lineage>
        <taxon>Bacteria</taxon>
        <taxon>Bacillati</taxon>
        <taxon>Actinomycetota</taxon>
        <taxon>Actinomycetes</taxon>
        <taxon>Mycobacteriales</taxon>
        <taxon>Corynebacteriaceae</taxon>
        <taxon>Corynebacterium</taxon>
    </lineage>
</organism>
<dbReference type="EMBL" id="CP011545">
    <property type="protein sequence ID" value="AKK09393.1"/>
    <property type="molecule type" value="Genomic_DNA"/>
</dbReference>
<dbReference type="InterPro" id="IPR051675">
    <property type="entry name" value="Endo/Exo/Phosphatase_dom_1"/>
</dbReference>
<feature type="transmembrane region" description="Helical" evidence="1">
    <location>
        <begin position="33"/>
        <end position="50"/>
    </location>
</feature>
<dbReference type="KEGG" id="cted:CTEST_09840"/>
<feature type="domain" description="Helix-hairpin-helix DNA-binding motif class 1" evidence="2">
    <location>
        <begin position="160"/>
        <end position="179"/>
    </location>
</feature>
<dbReference type="NCBIfam" id="TIGR00426">
    <property type="entry name" value="competence protein ComEA helix-hairpin-helix repeat region"/>
    <property type="match status" value="1"/>
</dbReference>
<dbReference type="InterPro" id="IPR010994">
    <property type="entry name" value="RuvA_2-like"/>
</dbReference>
<dbReference type="SMART" id="SM00278">
    <property type="entry name" value="HhH1"/>
    <property type="match status" value="2"/>
</dbReference>
<evidence type="ECO:0000259" key="2">
    <source>
        <dbReference type="SMART" id="SM00278"/>
    </source>
</evidence>
<dbReference type="InterPro" id="IPR004509">
    <property type="entry name" value="Competence_ComEA_HhH"/>
</dbReference>
<dbReference type="PANTHER" id="PTHR21180:SF32">
    <property type="entry name" value="ENDONUCLEASE_EXONUCLEASE_PHOSPHATASE FAMILY DOMAIN-CONTAINING PROTEIN 1"/>
    <property type="match status" value="1"/>
</dbReference>
<reference evidence="4" key="2">
    <citation type="submission" date="2015-05" db="EMBL/GenBank/DDBJ databases">
        <title>Complete genome sequence of Corynebacterium testudinoris DSM 44614, recovered from necrotic lesions in the mouth of a tortoise.</title>
        <authorList>
            <person name="Ruckert C."/>
            <person name="Albersmeier A."/>
            <person name="Winkler A."/>
            <person name="Tauch A."/>
        </authorList>
    </citation>
    <scope>NUCLEOTIDE SEQUENCE [LARGE SCALE GENOMIC DNA]</scope>
    <source>
        <strain evidence="4">DSM 44614</strain>
    </source>
</reference>
<keyword evidence="1" id="KW-1133">Transmembrane helix</keyword>
<dbReference type="Gene3D" id="1.10.150.320">
    <property type="entry name" value="Photosystem II 12 kDa extrinsic protein"/>
    <property type="match status" value="1"/>
</dbReference>
<reference evidence="3 4" key="1">
    <citation type="journal article" date="2015" name="Genome Announc.">
        <title>Complete Genome Sequence of the Type Strain Corynebacterium testudinoris DSM 44614, Recovered from Necrotic Lesions in the Mouth of a Tortoise.</title>
        <authorList>
            <person name="Ruckert C."/>
            <person name="Kriete M."/>
            <person name="Jaenicke S."/>
            <person name="Winkler A."/>
            <person name="Tauch A."/>
        </authorList>
    </citation>
    <scope>NUCLEOTIDE SEQUENCE [LARGE SCALE GENOMIC DNA]</scope>
    <source>
        <strain evidence="3 4">DSM 44614</strain>
    </source>
</reference>
<evidence type="ECO:0000313" key="4">
    <source>
        <dbReference type="Proteomes" id="UP000035540"/>
    </source>
</evidence>